<dbReference type="InterPro" id="IPR002052">
    <property type="entry name" value="DNA_methylase_N6_adenine_CS"/>
</dbReference>
<evidence type="ECO:0000256" key="6">
    <source>
        <dbReference type="ARBA" id="ARBA00047942"/>
    </source>
</evidence>
<keyword evidence="5" id="KW-0949">S-adenosyl-L-methionine</keyword>
<keyword evidence="9" id="KW-1185">Reference proteome</keyword>
<dbReference type="AlphaFoldDB" id="A0A518E2P1"/>
<organism evidence="8 9">
    <name type="scientific">Lignipirellula cremea</name>
    <dbReference type="NCBI Taxonomy" id="2528010"/>
    <lineage>
        <taxon>Bacteria</taxon>
        <taxon>Pseudomonadati</taxon>
        <taxon>Planctomycetota</taxon>
        <taxon>Planctomycetia</taxon>
        <taxon>Pirellulales</taxon>
        <taxon>Pirellulaceae</taxon>
        <taxon>Lignipirellula</taxon>
    </lineage>
</organism>
<keyword evidence="4" id="KW-0808">Transferase</keyword>
<keyword evidence="8" id="KW-0378">Hydrolase</keyword>
<evidence type="ECO:0000256" key="3">
    <source>
        <dbReference type="ARBA" id="ARBA00022603"/>
    </source>
</evidence>
<protein>
    <recommendedName>
        <fullName evidence="2">site-specific DNA-methyltransferase (adenine-specific)</fullName>
        <ecNumber evidence="2">2.1.1.72</ecNumber>
    </recommendedName>
</protein>
<evidence type="ECO:0000259" key="7">
    <source>
        <dbReference type="Pfam" id="PF07669"/>
    </source>
</evidence>
<dbReference type="GO" id="GO:0006304">
    <property type="term" value="P:DNA modification"/>
    <property type="evidence" value="ECO:0007669"/>
    <property type="project" value="InterPro"/>
</dbReference>
<dbReference type="KEGG" id="lcre:Pla8534_62230"/>
<name>A0A518E2P1_9BACT</name>
<dbReference type="GO" id="GO:0009007">
    <property type="term" value="F:site-specific DNA-methyltransferase (adenine-specific) activity"/>
    <property type="evidence" value="ECO:0007669"/>
    <property type="project" value="UniProtKB-EC"/>
</dbReference>
<dbReference type="GO" id="GO:0003676">
    <property type="term" value="F:nucleic acid binding"/>
    <property type="evidence" value="ECO:0007669"/>
    <property type="project" value="InterPro"/>
</dbReference>
<feature type="domain" description="Type II methyltransferase M.TaqI-like" evidence="7">
    <location>
        <begin position="525"/>
        <end position="687"/>
    </location>
</feature>
<evidence type="ECO:0000256" key="1">
    <source>
        <dbReference type="ARBA" id="ARBA00006594"/>
    </source>
</evidence>
<gene>
    <name evidence="8" type="ORF">Pla8534_62230</name>
</gene>
<comment type="catalytic activity">
    <reaction evidence="6">
        <text>a 2'-deoxyadenosine in DNA + S-adenosyl-L-methionine = an N(6)-methyl-2'-deoxyadenosine in DNA + S-adenosyl-L-homocysteine + H(+)</text>
        <dbReference type="Rhea" id="RHEA:15197"/>
        <dbReference type="Rhea" id="RHEA-COMP:12418"/>
        <dbReference type="Rhea" id="RHEA-COMP:12419"/>
        <dbReference type="ChEBI" id="CHEBI:15378"/>
        <dbReference type="ChEBI" id="CHEBI:57856"/>
        <dbReference type="ChEBI" id="CHEBI:59789"/>
        <dbReference type="ChEBI" id="CHEBI:90615"/>
        <dbReference type="ChEBI" id="CHEBI:90616"/>
        <dbReference type="EC" id="2.1.1.72"/>
    </reaction>
</comment>
<dbReference type="InterPro" id="IPR029063">
    <property type="entry name" value="SAM-dependent_MTases_sf"/>
</dbReference>
<evidence type="ECO:0000313" key="9">
    <source>
        <dbReference type="Proteomes" id="UP000317648"/>
    </source>
</evidence>
<dbReference type="GO" id="GO:0032259">
    <property type="term" value="P:methylation"/>
    <property type="evidence" value="ECO:0007669"/>
    <property type="project" value="UniProtKB-KW"/>
</dbReference>
<evidence type="ECO:0000256" key="4">
    <source>
        <dbReference type="ARBA" id="ARBA00022679"/>
    </source>
</evidence>
<dbReference type="EC" id="2.1.1.72" evidence="2"/>
<dbReference type="SUPFAM" id="SSF53335">
    <property type="entry name" value="S-adenosyl-L-methionine-dependent methyltransferases"/>
    <property type="match status" value="1"/>
</dbReference>
<dbReference type="PRINTS" id="PR00507">
    <property type="entry name" value="N12N6MTFRASE"/>
</dbReference>
<accession>A0A518E2P1</accession>
<dbReference type="REBASE" id="356177">
    <property type="entry name" value="Pba8534ORF62230P"/>
</dbReference>
<proteinExistence type="inferred from homology"/>
<dbReference type="GO" id="GO:0016787">
    <property type="term" value="F:hydrolase activity"/>
    <property type="evidence" value="ECO:0007669"/>
    <property type="project" value="UniProtKB-KW"/>
</dbReference>
<dbReference type="EMBL" id="CP036433">
    <property type="protein sequence ID" value="QDU98356.1"/>
    <property type="molecule type" value="Genomic_DNA"/>
</dbReference>
<evidence type="ECO:0000256" key="2">
    <source>
        <dbReference type="ARBA" id="ARBA00011900"/>
    </source>
</evidence>
<evidence type="ECO:0000313" key="8">
    <source>
        <dbReference type="EMBL" id="QDU98356.1"/>
    </source>
</evidence>
<dbReference type="OrthoDB" id="249114at2"/>
<dbReference type="PANTHER" id="PTHR33841:SF5">
    <property type="entry name" value="DNA METHYLASE (MODIFICATION METHYLASE) (METHYLTRANSFERASE)-RELATED"/>
    <property type="match status" value="1"/>
</dbReference>
<dbReference type="Proteomes" id="UP000317648">
    <property type="component" value="Chromosome"/>
</dbReference>
<dbReference type="PROSITE" id="PS00092">
    <property type="entry name" value="N6_MTASE"/>
    <property type="match status" value="1"/>
</dbReference>
<dbReference type="InterPro" id="IPR011639">
    <property type="entry name" value="MethylTrfase_TaqI-like_dom"/>
</dbReference>
<sequence>MPVEAKPLFRPDVLRPHLAGFALPTIDSVKLKHWASEISSGRIDRFGEQEILPHFLADIFIGLLGYTGPAGQDRYTIGFERHVQVDGKYADAVLGEFNGHQHYVVALEGKGPRDPLERPYAGRRMSAVDQGYRYAINLPCDWIIVTSIRQTRLYHKGSDQQTYERFDTEELASDEAALRRFLFLLGADRVTPAAGKCHFYRLLAESEQVGRELTKEFYINYANMRQDAFEQLSRDNPDAPRQEVLSSTQKLLDRILFVAFSEDRGLLPADSIKSAYEHRDPYNPRPIWANFRGLFTAINSGNQALGIHAYNGGLFADDPALDTLQVSDDVCRYFRELGSYDYRPAHLATGEGRGIDVDILGHIFEQSITDLERLRNELEGRVEPQGAEKHKTRRKKEGAFYTPAFITRYIIEQAVGGVLADRLEQLRVAHQKKASGTAKAALAEPGVYELDTLSKPANASLVAFWEAWQDELATFRVLDPACGSGAFLIEAFDQLHATYEQSNDRLAELRGYRTLFDLDKRILENNLYGVDLNEEAIEICRLSLWIKTAAQGKALTSLDHSIRVGNSVVADPTVHPRAIDWQATFPEVFAQGGFDVVVGNPPYVRQEWFTEYKPYLQANYAAYHGMADLYVYFYELGLRVLKQGGLLSYIVTNKWMKAGYGEPLRRLFTEKAWVESVVDFGHAKQIFADADVFPSIIVARKPTQEAKPEIARLCTIPREQLKVDDLSRQIDTEGFELPQKQLGADSWQLEPSLVTHLMAKLRESNVPLSQFVGSKPLTGIKTAFNQAYLIDGATRDALVFDDPNCGRLIEPYVRGADIGRWGLENADYWMIVIPSSGDYAWPWAESGSEAENVFETIYPSIFAHMKRHEVALRKRSDCGRYWWELRSCAYWDSFKHPKIYYQLIQFHPCYALDSAGVYGNNKTAFILSDDLYLLAVLNSPLMWWHNWRFLAHMKDEALAPNPTVLENIPIAAPTPIVREKAACAVLRQIQITNAYQAMRRTILDWLRVEHSVIKPSLRLQSPTSLDSDAFVAEVKKIRGKKNPLSAAALKSLRDEHAQTIEPARVQAMEALQLERQLSDLVNEAYGLTPAEVALMWKTAPPRMPVGN</sequence>
<dbReference type="Pfam" id="PF07669">
    <property type="entry name" value="Eco57I"/>
    <property type="match status" value="1"/>
</dbReference>
<comment type="similarity">
    <text evidence="1">Belongs to the N(4)/N(6)-methyltransferase family.</text>
</comment>
<dbReference type="Gene3D" id="3.40.50.150">
    <property type="entry name" value="Vaccinia Virus protein VP39"/>
    <property type="match status" value="1"/>
</dbReference>
<dbReference type="PANTHER" id="PTHR33841">
    <property type="entry name" value="DNA METHYLTRANSFERASE YEEA-RELATED"/>
    <property type="match status" value="1"/>
</dbReference>
<dbReference type="InterPro" id="IPR050953">
    <property type="entry name" value="N4_N6_ade-DNA_methylase"/>
</dbReference>
<keyword evidence="3" id="KW-0489">Methyltransferase</keyword>
<reference evidence="8 9" key="1">
    <citation type="submission" date="2019-02" db="EMBL/GenBank/DDBJ databases">
        <title>Deep-cultivation of Planctomycetes and their phenomic and genomic characterization uncovers novel biology.</title>
        <authorList>
            <person name="Wiegand S."/>
            <person name="Jogler M."/>
            <person name="Boedeker C."/>
            <person name="Pinto D."/>
            <person name="Vollmers J."/>
            <person name="Rivas-Marin E."/>
            <person name="Kohn T."/>
            <person name="Peeters S.H."/>
            <person name="Heuer A."/>
            <person name="Rast P."/>
            <person name="Oberbeckmann S."/>
            <person name="Bunk B."/>
            <person name="Jeske O."/>
            <person name="Meyerdierks A."/>
            <person name="Storesund J.E."/>
            <person name="Kallscheuer N."/>
            <person name="Luecker S."/>
            <person name="Lage O.M."/>
            <person name="Pohl T."/>
            <person name="Merkel B.J."/>
            <person name="Hornburger P."/>
            <person name="Mueller R.-W."/>
            <person name="Bruemmer F."/>
            <person name="Labrenz M."/>
            <person name="Spormann A.M."/>
            <person name="Op den Camp H."/>
            <person name="Overmann J."/>
            <person name="Amann R."/>
            <person name="Jetten M.S.M."/>
            <person name="Mascher T."/>
            <person name="Medema M.H."/>
            <person name="Devos D.P."/>
            <person name="Kaster A.-K."/>
            <person name="Ovreas L."/>
            <person name="Rohde M."/>
            <person name="Galperin M.Y."/>
            <person name="Jogler C."/>
        </authorList>
    </citation>
    <scope>NUCLEOTIDE SEQUENCE [LARGE SCALE GENOMIC DNA]</scope>
    <source>
        <strain evidence="8 9">Pla85_3_4</strain>
    </source>
</reference>
<evidence type="ECO:0000256" key="5">
    <source>
        <dbReference type="ARBA" id="ARBA00022691"/>
    </source>
</evidence>